<evidence type="ECO:0008006" key="3">
    <source>
        <dbReference type="Google" id="ProtNLM"/>
    </source>
</evidence>
<name>A0ABW4YNS0_9BACL</name>
<sequence>MANNVTALKLFTLSACPMGRSMGMVMDEVQARYTSLHIDIIYVEIEAELANEYRIKTNPTTLFINDHNEELFRMEGFVETEVIVDYIEQLNEGIFMLDEKLPPNESVQETYTVYLSDGTKLVAASHTYYNQTAIAAPRIHAILSLLSATADGLYNPFPLETKLISVQFIERVGTVTLGIADYKSLEISEQTHALMKQALQLTLQSFDVTDVELIIA</sequence>
<comment type="caution">
    <text evidence="1">The sequence shown here is derived from an EMBL/GenBank/DDBJ whole genome shotgun (WGS) entry which is preliminary data.</text>
</comment>
<dbReference type="SUPFAM" id="SSF52833">
    <property type="entry name" value="Thioredoxin-like"/>
    <property type="match status" value="1"/>
</dbReference>
<evidence type="ECO:0000313" key="1">
    <source>
        <dbReference type="EMBL" id="MFD2117380.1"/>
    </source>
</evidence>
<dbReference type="Gene3D" id="3.40.30.10">
    <property type="entry name" value="Glutaredoxin"/>
    <property type="match status" value="1"/>
</dbReference>
<dbReference type="Proteomes" id="UP001597362">
    <property type="component" value="Unassembled WGS sequence"/>
</dbReference>
<reference evidence="2" key="1">
    <citation type="journal article" date="2019" name="Int. J. Syst. Evol. Microbiol.">
        <title>The Global Catalogue of Microorganisms (GCM) 10K type strain sequencing project: providing services to taxonomists for standard genome sequencing and annotation.</title>
        <authorList>
            <consortium name="The Broad Institute Genomics Platform"/>
            <consortium name="The Broad Institute Genome Sequencing Center for Infectious Disease"/>
            <person name="Wu L."/>
            <person name="Ma J."/>
        </authorList>
    </citation>
    <scope>NUCLEOTIDE SEQUENCE [LARGE SCALE GENOMIC DNA]</scope>
    <source>
        <strain evidence="2">GH52</strain>
    </source>
</reference>
<protein>
    <recommendedName>
        <fullName evidence="3">Thioredoxin domain-containing protein</fullName>
    </recommendedName>
</protein>
<dbReference type="RefSeq" id="WP_377774472.1">
    <property type="nucleotide sequence ID" value="NZ_JBHUHO010000039.1"/>
</dbReference>
<dbReference type="InterPro" id="IPR036249">
    <property type="entry name" value="Thioredoxin-like_sf"/>
</dbReference>
<organism evidence="1 2">
    <name type="scientific">Paenibacillus yanchengensis</name>
    <dbReference type="NCBI Taxonomy" id="2035833"/>
    <lineage>
        <taxon>Bacteria</taxon>
        <taxon>Bacillati</taxon>
        <taxon>Bacillota</taxon>
        <taxon>Bacilli</taxon>
        <taxon>Bacillales</taxon>
        <taxon>Paenibacillaceae</taxon>
        <taxon>Paenibacillus</taxon>
    </lineage>
</organism>
<gene>
    <name evidence="1" type="ORF">ACFSJH_16745</name>
</gene>
<dbReference type="CDD" id="cd02947">
    <property type="entry name" value="TRX_family"/>
    <property type="match status" value="1"/>
</dbReference>
<keyword evidence="2" id="KW-1185">Reference proteome</keyword>
<proteinExistence type="predicted"/>
<accession>A0ABW4YNS0</accession>
<dbReference type="EMBL" id="JBHUHO010000039">
    <property type="protein sequence ID" value="MFD2117380.1"/>
    <property type="molecule type" value="Genomic_DNA"/>
</dbReference>
<evidence type="ECO:0000313" key="2">
    <source>
        <dbReference type="Proteomes" id="UP001597362"/>
    </source>
</evidence>